<reference evidence="2" key="1">
    <citation type="journal article" date="2022" name="bioRxiv">
        <title>Sequencing and chromosome-scale assembly of the giantPleurodeles waltlgenome.</title>
        <authorList>
            <person name="Brown T."/>
            <person name="Elewa A."/>
            <person name="Iarovenko S."/>
            <person name="Subramanian E."/>
            <person name="Araus A.J."/>
            <person name="Petzold A."/>
            <person name="Susuki M."/>
            <person name="Suzuki K.-i.T."/>
            <person name="Hayashi T."/>
            <person name="Toyoda A."/>
            <person name="Oliveira C."/>
            <person name="Osipova E."/>
            <person name="Leigh N.D."/>
            <person name="Simon A."/>
            <person name="Yun M.H."/>
        </authorList>
    </citation>
    <scope>NUCLEOTIDE SEQUENCE</scope>
    <source>
        <strain evidence="2">20211129_DDA</strain>
        <tissue evidence="2">Liver</tissue>
    </source>
</reference>
<name>A0AAV7RHY0_PLEWA</name>
<feature type="region of interest" description="Disordered" evidence="1">
    <location>
        <begin position="1"/>
        <end position="35"/>
    </location>
</feature>
<comment type="caution">
    <text evidence="2">The sequence shown here is derived from an EMBL/GenBank/DDBJ whole genome shotgun (WGS) entry which is preliminary data.</text>
</comment>
<evidence type="ECO:0000313" key="3">
    <source>
        <dbReference type="Proteomes" id="UP001066276"/>
    </source>
</evidence>
<evidence type="ECO:0000313" key="2">
    <source>
        <dbReference type="EMBL" id="KAJ1151560.1"/>
    </source>
</evidence>
<sequence length="112" mass="11912">MSTPAALGGPSERPQRRRHRMARHPAELGSQTAIMDRGQTTPLDHIFIVCHNRTISSVSDVNNVGTSVSTRARARGVGPCGEGGTSHSTDDGVVRGADARVKAKEGVRLCLR</sequence>
<keyword evidence="3" id="KW-1185">Reference proteome</keyword>
<protein>
    <submittedName>
        <fullName evidence="2">Uncharacterized protein</fullName>
    </submittedName>
</protein>
<dbReference type="EMBL" id="JANPWB010000009">
    <property type="protein sequence ID" value="KAJ1151560.1"/>
    <property type="molecule type" value="Genomic_DNA"/>
</dbReference>
<proteinExistence type="predicted"/>
<evidence type="ECO:0000256" key="1">
    <source>
        <dbReference type="SAM" id="MobiDB-lite"/>
    </source>
</evidence>
<dbReference type="AlphaFoldDB" id="A0AAV7RHY0"/>
<gene>
    <name evidence="2" type="ORF">NDU88_004340</name>
</gene>
<feature type="region of interest" description="Disordered" evidence="1">
    <location>
        <begin position="73"/>
        <end position="95"/>
    </location>
</feature>
<dbReference type="Proteomes" id="UP001066276">
    <property type="component" value="Chromosome 5"/>
</dbReference>
<organism evidence="2 3">
    <name type="scientific">Pleurodeles waltl</name>
    <name type="common">Iberian ribbed newt</name>
    <dbReference type="NCBI Taxonomy" id="8319"/>
    <lineage>
        <taxon>Eukaryota</taxon>
        <taxon>Metazoa</taxon>
        <taxon>Chordata</taxon>
        <taxon>Craniata</taxon>
        <taxon>Vertebrata</taxon>
        <taxon>Euteleostomi</taxon>
        <taxon>Amphibia</taxon>
        <taxon>Batrachia</taxon>
        <taxon>Caudata</taxon>
        <taxon>Salamandroidea</taxon>
        <taxon>Salamandridae</taxon>
        <taxon>Pleurodelinae</taxon>
        <taxon>Pleurodeles</taxon>
    </lineage>
</organism>
<accession>A0AAV7RHY0</accession>